<dbReference type="SUPFAM" id="SSF141868">
    <property type="entry name" value="EAL domain-like"/>
    <property type="match status" value="1"/>
</dbReference>
<dbReference type="PANTHER" id="PTHR33121">
    <property type="entry name" value="CYCLIC DI-GMP PHOSPHODIESTERASE PDEF"/>
    <property type="match status" value="1"/>
</dbReference>
<dbReference type="RefSeq" id="WP_006773165.1">
    <property type="nucleotide sequence ID" value="NZ_GG667645.1"/>
</dbReference>
<dbReference type="AlphaFoldDB" id="D3AGC9"/>
<dbReference type="CDD" id="cd01948">
    <property type="entry name" value="EAL"/>
    <property type="match status" value="1"/>
</dbReference>
<evidence type="ECO:0000259" key="1">
    <source>
        <dbReference type="PROSITE" id="PS50883"/>
    </source>
</evidence>
<dbReference type="HOGENOM" id="CLU_1753530_0_0_9"/>
<dbReference type="GO" id="GO:0071111">
    <property type="term" value="F:cyclic-guanylate-specific phosphodiesterase activity"/>
    <property type="evidence" value="ECO:0007669"/>
    <property type="project" value="InterPro"/>
</dbReference>
<proteinExistence type="predicted"/>
<dbReference type="SMART" id="SM00052">
    <property type="entry name" value="EAL"/>
    <property type="match status" value="1"/>
</dbReference>
<protein>
    <submittedName>
        <fullName evidence="2">Cyclic diguanylate phosphodiesterase (EAL) domain protein</fullName>
    </submittedName>
</protein>
<feature type="non-terminal residue" evidence="2">
    <location>
        <position position="1"/>
    </location>
</feature>
<dbReference type="PANTHER" id="PTHR33121:SF70">
    <property type="entry name" value="SIGNALING PROTEIN YKOW"/>
    <property type="match status" value="1"/>
</dbReference>
<gene>
    <name evidence="2" type="ORF">CLOSTHATH_02665</name>
</gene>
<dbReference type="InterPro" id="IPR001633">
    <property type="entry name" value="EAL_dom"/>
</dbReference>
<evidence type="ECO:0000313" key="2">
    <source>
        <dbReference type="EMBL" id="EFC99141.1"/>
    </source>
</evidence>
<organism evidence="2 3">
    <name type="scientific">Hungatella hathewayi DSM 13479</name>
    <dbReference type="NCBI Taxonomy" id="566550"/>
    <lineage>
        <taxon>Bacteria</taxon>
        <taxon>Bacillati</taxon>
        <taxon>Bacillota</taxon>
        <taxon>Clostridia</taxon>
        <taxon>Lachnospirales</taxon>
        <taxon>Lachnospiraceae</taxon>
        <taxon>Hungatella</taxon>
    </lineage>
</organism>
<dbReference type="Proteomes" id="UP000004968">
    <property type="component" value="Unassembled WGS sequence"/>
</dbReference>
<dbReference type="InterPro" id="IPR050706">
    <property type="entry name" value="Cyclic-di-GMP_PDE-like"/>
</dbReference>
<comment type="caution">
    <text evidence="2">The sequence shown here is derived from an EMBL/GenBank/DDBJ whole genome shotgun (WGS) entry which is preliminary data.</text>
</comment>
<feature type="domain" description="EAL" evidence="1">
    <location>
        <begin position="1"/>
        <end position="145"/>
    </location>
</feature>
<dbReference type="InterPro" id="IPR035919">
    <property type="entry name" value="EAL_sf"/>
</dbReference>
<dbReference type="Pfam" id="PF00563">
    <property type="entry name" value="EAL"/>
    <property type="match status" value="1"/>
</dbReference>
<dbReference type="Gene3D" id="3.20.20.450">
    <property type="entry name" value="EAL domain"/>
    <property type="match status" value="1"/>
</dbReference>
<name>D3AGC9_9FIRM</name>
<accession>D3AGC9</accession>
<reference evidence="2 3" key="1">
    <citation type="submission" date="2010-01" db="EMBL/GenBank/DDBJ databases">
        <authorList>
            <person name="Weinstock G."/>
            <person name="Sodergren E."/>
            <person name="Clifton S."/>
            <person name="Fulton L."/>
            <person name="Fulton B."/>
            <person name="Courtney L."/>
            <person name="Fronick C."/>
            <person name="Harrison M."/>
            <person name="Strong C."/>
            <person name="Farmer C."/>
            <person name="Delahaunty K."/>
            <person name="Markovic C."/>
            <person name="Hall O."/>
            <person name="Minx P."/>
            <person name="Tomlinson C."/>
            <person name="Mitreva M."/>
            <person name="Nelson J."/>
            <person name="Hou S."/>
            <person name="Wollam A."/>
            <person name="Pepin K.H."/>
            <person name="Johnson M."/>
            <person name="Bhonagiri V."/>
            <person name="Nash W.E."/>
            <person name="Warren W."/>
            <person name="Chinwalla A."/>
            <person name="Mardis E.R."/>
            <person name="Wilson R.K."/>
        </authorList>
    </citation>
    <scope>NUCLEOTIDE SEQUENCE [LARGE SCALE GENOMIC DNA]</scope>
    <source>
        <strain evidence="2 3">DSM 13479</strain>
    </source>
</reference>
<sequence>SRIDKKTGVHPGQVVLEITETILIQFMSKAEGIIRDLSENGIRISLDDFGIGYSSLNYLMNLPVHSLKIDRSMTSKINGSPKQYALLKAIIAMAKVNDIEVVVEGVENEEERRAIIDAEADYIQGFYYSKPLPQTELELFLTDFAVRD</sequence>
<evidence type="ECO:0000313" key="3">
    <source>
        <dbReference type="Proteomes" id="UP000004968"/>
    </source>
</evidence>
<dbReference type="PROSITE" id="PS50883">
    <property type="entry name" value="EAL"/>
    <property type="match status" value="1"/>
</dbReference>
<dbReference type="EMBL" id="ACIO01000210">
    <property type="protein sequence ID" value="EFC99141.1"/>
    <property type="molecule type" value="Genomic_DNA"/>
</dbReference>